<evidence type="ECO:0000313" key="2">
    <source>
        <dbReference type="Proteomes" id="UP000533900"/>
    </source>
</evidence>
<organism evidence="1 2">
    <name type="scientific">Winogradskyella flava</name>
    <dbReference type="NCBI Taxonomy" id="1884876"/>
    <lineage>
        <taxon>Bacteria</taxon>
        <taxon>Pseudomonadati</taxon>
        <taxon>Bacteroidota</taxon>
        <taxon>Flavobacteriia</taxon>
        <taxon>Flavobacteriales</taxon>
        <taxon>Flavobacteriaceae</taxon>
        <taxon>Winogradskyella</taxon>
    </lineage>
</organism>
<dbReference type="Gene3D" id="3.40.190.10">
    <property type="entry name" value="Periplasmic binding protein-like II"/>
    <property type="match status" value="2"/>
</dbReference>
<name>A0A842IPB9_9FLAO</name>
<proteinExistence type="predicted"/>
<dbReference type="RefSeq" id="WP_185788790.1">
    <property type="nucleotide sequence ID" value="NZ_JACLCP010000002.1"/>
</dbReference>
<dbReference type="Proteomes" id="UP000533900">
    <property type="component" value="Unassembled WGS sequence"/>
</dbReference>
<gene>
    <name evidence="1" type="ORF">H7F21_08210</name>
</gene>
<dbReference type="PANTHER" id="PTHR35841">
    <property type="entry name" value="PHOSPHONATES-BINDING PERIPLASMIC PROTEIN"/>
    <property type="match status" value="1"/>
</dbReference>
<dbReference type="EMBL" id="JACLCP010000002">
    <property type="protein sequence ID" value="MBC2845072.1"/>
    <property type="molecule type" value="Genomic_DNA"/>
</dbReference>
<dbReference type="SUPFAM" id="SSF53850">
    <property type="entry name" value="Periplasmic binding protein-like II"/>
    <property type="match status" value="1"/>
</dbReference>
<dbReference type="Pfam" id="PF12974">
    <property type="entry name" value="Phosphonate-bd"/>
    <property type="match status" value="1"/>
</dbReference>
<reference evidence="1" key="1">
    <citation type="submission" date="2020-08" db="EMBL/GenBank/DDBJ databases">
        <title>Winogradskyella ouciana sp. nov., isolated from the hadal seawater of the Mariana Trench.</title>
        <authorList>
            <person name="He X."/>
        </authorList>
    </citation>
    <scope>NUCLEOTIDE SEQUENCE [LARGE SCALE GENOMIC DNA]</scope>
    <source>
        <strain evidence="1">KCTC 52348</strain>
    </source>
</reference>
<comment type="caution">
    <text evidence="1">The sequence shown here is derived from an EMBL/GenBank/DDBJ whole genome shotgun (WGS) entry which is preliminary data.</text>
</comment>
<sequence length="283" mass="31798">MKLTLSYYPDINQYKSLEEIRKAIVNFSKILEQDYSNRIGQNVVIEVLDIMSVKEQTHQMTSGNTSIGLMKPVSYVLCHNKNKDVVPAAVAWRIIDGVEGETYFAQIYTRTNTNIESLEDIKGVHRLGFGDSFSTSNFLIPAADLLKSGVNPLTKFRKIEFFGGHDNVAKAVYLNETDIGAGHDGVIHLLSLVKGYEDANQVLKQIKKVDIHSDPIAVNKGQIPDYEKFCESLFEISKLPEVKSLLEDFWGNVTKLGPTKHENYQSIEEAITQLNLTESDILN</sequence>
<dbReference type="AlphaFoldDB" id="A0A842IPB9"/>
<protein>
    <submittedName>
        <fullName evidence="1">PhnD/SsuA/transferrin family substrate-binding protein</fullName>
    </submittedName>
</protein>
<accession>A0A842IPB9</accession>
<evidence type="ECO:0000313" key="1">
    <source>
        <dbReference type="EMBL" id="MBC2845072.1"/>
    </source>
</evidence>
<dbReference type="PANTHER" id="PTHR35841:SF1">
    <property type="entry name" value="PHOSPHONATES-BINDING PERIPLASMIC PROTEIN"/>
    <property type="match status" value="1"/>
</dbReference>
<keyword evidence="2" id="KW-1185">Reference proteome</keyword>